<keyword evidence="1" id="KW-0812">Transmembrane</keyword>
<dbReference type="InterPro" id="IPR037185">
    <property type="entry name" value="EmrE-like"/>
</dbReference>
<feature type="transmembrane region" description="Helical" evidence="1">
    <location>
        <begin position="55"/>
        <end position="75"/>
    </location>
</feature>
<organism evidence="2 3">
    <name type="scientific">Gluconobacter potus</name>
    <dbReference type="NCBI Taxonomy" id="2724927"/>
    <lineage>
        <taxon>Bacteria</taxon>
        <taxon>Pseudomonadati</taxon>
        <taxon>Pseudomonadota</taxon>
        <taxon>Alphaproteobacteria</taxon>
        <taxon>Acetobacterales</taxon>
        <taxon>Acetobacteraceae</taxon>
        <taxon>Gluconobacter</taxon>
    </lineage>
</organism>
<keyword evidence="3" id="KW-1185">Reference proteome</keyword>
<proteinExistence type="predicted"/>
<sequence>MPQSTRGKWNHKGTLKTRGFFEPSRYLLLGGVLFVGTELSFSLSIGYAANNHQAIEVSMINYLWPTFTMIASILLKGRRATWLIFPGVLVSAAVCSGCLEKVMGSNCPGYTGILSPIL</sequence>
<dbReference type="EMBL" id="JABCQF010000017">
    <property type="protein sequence ID" value="MBF0883925.1"/>
    <property type="molecule type" value="Genomic_DNA"/>
</dbReference>
<gene>
    <name evidence="2" type="ORF">HKD31_14455</name>
</gene>
<dbReference type="SUPFAM" id="SSF103481">
    <property type="entry name" value="Multidrug resistance efflux transporter EmrE"/>
    <property type="match status" value="1"/>
</dbReference>
<accession>A0ABR9YQ62</accession>
<evidence type="ECO:0000313" key="2">
    <source>
        <dbReference type="EMBL" id="MBF0883925.1"/>
    </source>
</evidence>
<dbReference type="Proteomes" id="UP000644588">
    <property type="component" value="Unassembled WGS sequence"/>
</dbReference>
<feature type="transmembrane region" description="Helical" evidence="1">
    <location>
        <begin position="26"/>
        <end position="49"/>
    </location>
</feature>
<reference evidence="2" key="2">
    <citation type="submission" date="2020-11" db="EMBL/GenBank/DDBJ databases">
        <title>Description of novel Gluconobacter species.</title>
        <authorList>
            <person name="Cleenwerck I."/>
            <person name="Cnockaert M."/>
            <person name="Borremans W."/>
            <person name="Wieme A.D."/>
            <person name="De Vuyst L."/>
            <person name="Vandamme P."/>
        </authorList>
    </citation>
    <scope>NUCLEOTIDE SEQUENCE</scope>
    <source>
        <strain evidence="2">R-71646</strain>
    </source>
</reference>
<keyword evidence="1" id="KW-0472">Membrane</keyword>
<name>A0ABR9YQ62_9PROT</name>
<reference evidence="2" key="1">
    <citation type="submission" date="2020-04" db="EMBL/GenBank/DDBJ databases">
        <authorList>
            <person name="Sombolestani A."/>
        </authorList>
    </citation>
    <scope>NUCLEOTIDE SEQUENCE</scope>
    <source>
        <strain evidence="2">R-71646</strain>
    </source>
</reference>
<comment type="caution">
    <text evidence="2">The sequence shown here is derived from an EMBL/GenBank/DDBJ whole genome shotgun (WGS) entry which is preliminary data.</text>
</comment>
<keyword evidence="1" id="KW-1133">Transmembrane helix</keyword>
<evidence type="ECO:0000256" key="1">
    <source>
        <dbReference type="SAM" id="Phobius"/>
    </source>
</evidence>
<protein>
    <submittedName>
        <fullName evidence="2">EamA family transporter</fullName>
    </submittedName>
</protein>
<evidence type="ECO:0000313" key="3">
    <source>
        <dbReference type="Proteomes" id="UP000644588"/>
    </source>
</evidence>